<reference evidence="2 3" key="1">
    <citation type="submission" date="2018-07" db="EMBL/GenBank/DDBJ databases">
        <title>Genomic Encyclopedia of Type Strains, Phase IV (KMG-IV): sequencing the most valuable type-strain genomes for metagenomic binning, comparative biology and taxonomic classification.</title>
        <authorList>
            <person name="Goeker M."/>
        </authorList>
    </citation>
    <scope>NUCLEOTIDE SEQUENCE [LARGE SCALE GENOMIC DNA]</scope>
    <source>
        <strain evidence="2 3">DSM 25281</strain>
    </source>
</reference>
<organism evidence="2 3">
    <name type="scientific">Falsibacillus pallidus</name>
    <dbReference type="NCBI Taxonomy" id="493781"/>
    <lineage>
        <taxon>Bacteria</taxon>
        <taxon>Bacillati</taxon>
        <taxon>Bacillota</taxon>
        <taxon>Bacilli</taxon>
        <taxon>Bacillales</taxon>
        <taxon>Bacillaceae</taxon>
        <taxon>Falsibacillus</taxon>
    </lineage>
</organism>
<comment type="caution">
    <text evidence="2">The sequence shown here is derived from an EMBL/GenBank/DDBJ whole genome shotgun (WGS) entry which is preliminary data.</text>
</comment>
<sequence length="76" mass="8662">MPKESQKNTNTEVDAHRDGRLDTVINDPGTDLGNQAGVAAQTEDHQHPYHVTKLEHHDKDLEKFQRMMKGKVVEDK</sequence>
<dbReference type="RefSeq" id="WP_114746921.1">
    <property type="nucleotide sequence ID" value="NZ_QQAY01000017.1"/>
</dbReference>
<evidence type="ECO:0000313" key="3">
    <source>
        <dbReference type="Proteomes" id="UP000255326"/>
    </source>
</evidence>
<dbReference type="AlphaFoldDB" id="A0A370G3R2"/>
<feature type="region of interest" description="Disordered" evidence="1">
    <location>
        <begin position="1"/>
        <end position="35"/>
    </location>
</feature>
<gene>
    <name evidence="2" type="ORF">DFR59_11743</name>
</gene>
<protein>
    <submittedName>
        <fullName evidence="2">Uncharacterized protein</fullName>
    </submittedName>
</protein>
<dbReference type="EMBL" id="QQAY01000017">
    <property type="protein sequence ID" value="RDI38501.1"/>
    <property type="molecule type" value="Genomic_DNA"/>
</dbReference>
<evidence type="ECO:0000256" key="1">
    <source>
        <dbReference type="SAM" id="MobiDB-lite"/>
    </source>
</evidence>
<proteinExistence type="predicted"/>
<accession>A0A370G3R2</accession>
<evidence type="ECO:0000313" key="2">
    <source>
        <dbReference type="EMBL" id="RDI38501.1"/>
    </source>
</evidence>
<name>A0A370G3R2_9BACI</name>
<dbReference type="Proteomes" id="UP000255326">
    <property type="component" value="Unassembled WGS sequence"/>
</dbReference>
<dbReference type="OrthoDB" id="2971589at2"/>
<keyword evidence="3" id="KW-1185">Reference proteome</keyword>